<accession>H5USC2</accession>
<name>H5USC2_9MICO</name>
<dbReference type="AlphaFoldDB" id="H5USC2"/>
<gene>
    <name evidence="1" type="ORF">MOPEL_078_00190</name>
</gene>
<organism evidence="1 2">
    <name type="scientific">Mobilicoccus pelagius NBRC 104925</name>
    <dbReference type="NCBI Taxonomy" id="1089455"/>
    <lineage>
        <taxon>Bacteria</taxon>
        <taxon>Bacillati</taxon>
        <taxon>Actinomycetota</taxon>
        <taxon>Actinomycetes</taxon>
        <taxon>Micrococcales</taxon>
        <taxon>Dermatophilaceae</taxon>
        <taxon>Mobilicoccus</taxon>
    </lineage>
</organism>
<proteinExistence type="predicted"/>
<evidence type="ECO:0000313" key="1">
    <source>
        <dbReference type="EMBL" id="GAB48630.1"/>
    </source>
</evidence>
<dbReference type="RefSeq" id="WP_009482528.1">
    <property type="nucleotide sequence ID" value="NZ_BAFE01000056.1"/>
</dbReference>
<evidence type="ECO:0000313" key="2">
    <source>
        <dbReference type="Proteomes" id="UP000004367"/>
    </source>
</evidence>
<dbReference type="Proteomes" id="UP000004367">
    <property type="component" value="Unassembled WGS sequence"/>
</dbReference>
<reference evidence="1 2" key="1">
    <citation type="submission" date="2012-02" db="EMBL/GenBank/DDBJ databases">
        <title>Whole genome shotgun sequence of Mobilicoccus pelagius NBRC 104925.</title>
        <authorList>
            <person name="Yoshida Y."/>
            <person name="Hosoyama A."/>
            <person name="Tsuchikane K."/>
            <person name="Katsumata H."/>
            <person name="Yamazaki S."/>
            <person name="Fujita N."/>
        </authorList>
    </citation>
    <scope>NUCLEOTIDE SEQUENCE [LARGE SCALE GENOMIC DNA]</scope>
    <source>
        <strain evidence="1 2">NBRC 104925</strain>
    </source>
</reference>
<comment type="caution">
    <text evidence="1">The sequence shown here is derived from an EMBL/GenBank/DDBJ whole genome shotgun (WGS) entry which is preliminary data.</text>
</comment>
<dbReference type="OrthoDB" id="4870634at2"/>
<sequence>MLDPVGDSARTELDRLAHRWHTLPVGRARSAAVPMRALAAEWLGGPVEDLGPATALDQLRVAVYEAARAGTPDGTLGGRLADLRREVSETT</sequence>
<dbReference type="EMBL" id="BAFE01000056">
    <property type="protein sequence ID" value="GAB48630.1"/>
    <property type="molecule type" value="Genomic_DNA"/>
</dbReference>
<protein>
    <submittedName>
        <fullName evidence="1">Uncharacterized protein</fullName>
    </submittedName>
</protein>
<keyword evidence="2" id="KW-1185">Reference proteome</keyword>